<dbReference type="InterPro" id="IPR004089">
    <property type="entry name" value="MCPsignal_dom"/>
</dbReference>
<dbReference type="EMBL" id="WTRN01002051">
    <property type="protein sequence ID" value="MWT89090.1"/>
    <property type="molecule type" value="Genomic_DNA"/>
</dbReference>
<dbReference type="PANTHER" id="PTHR43531:SF14">
    <property type="entry name" value="METHYL-ACCEPTING CHEMOTAXIS PROTEIN I-RELATED"/>
    <property type="match status" value="1"/>
</dbReference>
<organism evidence="6 7">
    <name type="scientific">Escherichia coli</name>
    <dbReference type="NCBI Taxonomy" id="562"/>
    <lineage>
        <taxon>Bacteria</taxon>
        <taxon>Pseudomonadati</taxon>
        <taxon>Pseudomonadota</taxon>
        <taxon>Gammaproteobacteria</taxon>
        <taxon>Enterobacterales</taxon>
        <taxon>Enterobacteriaceae</taxon>
        <taxon>Escherichia</taxon>
    </lineage>
</organism>
<dbReference type="GO" id="GO:0006935">
    <property type="term" value="P:chemotaxis"/>
    <property type="evidence" value="ECO:0007669"/>
    <property type="project" value="TreeGrafter"/>
</dbReference>
<keyword evidence="1" id="KW-0488">Methylation</keyword>
<keyword evidence="3" id="KW-0807">Transducer</keyword>
<dbReference type="Gene3D" id="1.10.287.950">
    <property type="entry name" value="Methyl-accepting chemotaxis protein"/>
    <property type="match status" value="1"/>
</dbReference>
<feature type="coiled-coil region" evidence="4">
    <location>
        <begin position="74"/>
        <end position="101"/>
    </location>
</feature>
<evidence type="ECO:0000256" key="3">
    <source>
        <dbReference type="PROSITE-ProRule" id="PRU00284"/>
    </source>
</evidence>
<dbReference type="GO" id="GO:0005886">
    <property type="term" value="C:plasma membrane"/>
    <property type="evidence" value="ECO:0007669"/>
    <property type="project" value="TreeGrafter"/>
</dbReference>
<name>A0A6L7CPN0_ECOLX</name>
<gene>
    <name evidence="6" type="ORF">GP954_28825</name>
</gene>
<proteinExistence type="inferred from homology"/>
<feature type="non-terminal residue" evidence="6">
    <location>
        <position position="1"/>
    </location>
</feature>
<protein>
    <recommendedName>
        <fullName evidence="5">Methyl-accepting transducer domain-containing protein</fullName>
    </recommendedName>
</protein>
<dbReference type="GO" id="GO:0004888">
    <property type="term" value="F:transmembrane signaling receptor activity"/>
    <property type="evidence" value="ECO:0007669"/>
    <property type="project" value="TreeGrafter"/>
</dbReference>
<accession>A0A6L7CPN0</accession>
<dbReference type="PANTHER" id="PTHR43531">
    <property type="entry name" value="PROTEIN ICFG"/>
    <property type="match status" value="1"/>
</dbReference>
<dbReference type="SUPFAM" id="SSF58104">
    <property type="entry name" value="Methyl-accepting chemotaxis protein (MCP) signaling domain"/>
    <property type="match status" value="1"/>
</dbReference>
<feature type="domain" description="Methyl-accepting transducer" evidence="5">
    <location>
        <begin position="1"/>
        <end position="85"/>
    </location>
</feature>
<evidence type="ECO:0000313" key="7">
    <source>
        <dbReference type="Proteomes" id="UP000480485"/>
    </source>
</evidence>
<sequence>KSLIEDSVGKVDVGSTLVESAGETMAEIVSAVTRVTDIMGEIASASDEQSRGIDQVGLAVAEMDRVTQQNAALVEESAAAAAALEEQASRLTEAVAVFRIQQQQQQQRETSAVVKNVTPATPRKMAVADSGENWETF</sequence>
<evidence type="ECO:0000259" key="5">
    <source>
        <dbReference type="PROSITE" id="PS50111"/>
    </source>
</evidence>
<dbReference type="GO" id="GO:0007165">
    <property type="term" value="P:signal transduction"/>
    <property type="evidence" value="ECO:0007669"/>
    <property type="project" value="UniProtKB-KW"/>
</dbReference>
<evidence type="ECO:0000256" key="4">
    <source>
        <dbReference type="SAM" id="Coils"/>
    </source>
</evidence>
<evidence type="ECO:0000256" key="2">
    <source>
        <dbReference type="ARBA" id="ARBA00029447"/>
    </source>
</evidence>
<keyword evidence="4" id="KW-0175">Coiled coil</keyword>
<dbReference type="InterPro" id="IPR051310">
    <property type="entry name" value="MCP_chemotaxis"/>
</dbReference>
<dbReference type="Pfam" id="PF00015">
    <property type="entry name" value="MCPsignal"/>
    <property type="match status" value="1"/>
</dbReference>
<evidence type="ECO:0000313" key="6">
    <source>
        <dbReference type="EMBL" id="MWT89090.1"/>
    </source>
</evidence>
<comment type="caution">
    <text evidence="6">The sequence shown here is derived from an EMBL/GenBank/DDBJ whole genome shotgun (WGS) entry which is preliminary data.</text>
</comment>
<dbReference type="PROSITE" id="PS50111">
    <property type="entry name" value="CHEMOTAXIS_TRANSDUC_2"/>
    <property type="match status" value="1"/>
</dbReference>
<dbReference type="AlphaFoldDB" id="A0A6L7CPN0"/>
<reference evidence="6 7" key="1">
    <citation type="submission" date="2019-12" db="EMBL/GenBank/DDBJ databases">
        <title>Enteriobacteria Tanzani isolates_8377-8380.</title>
        <authorList>
            <person name="Subbiah M."/>
            <person name="Call D."/>
        </authorList>
    </citation>
    <scope>NUCLEOTIDE SEQUENCE [LARGE SCALE GENOMIC DNA]</scope>
    <source>
        <strain evidence="6 7">8378wC7</strain>
    </source>
</reference>
<comment type="similarity">
    <text evidence="2">Belongs to the methyl-accepting chemotaxis (MCP) protein family.</text>
</comment>
<evidence type="ECO:0000256" key="1">
    <source>
        <dbReference type="ARBA" id="ARBA00022481"/>
    </source>
</evidence>
<dbReference type="Proteomes" id="UP000480485">
    <property type="component" value="Unassembled WGS sequence"/>
</dbReference>